<evidence type="ECO:0000256" key="1">
    <source>
        <dbReference type="ARBA" id="ARBA00006464"/>
    </source>
</evidence>
<protein>
    <submittedName>
        <fullName evidence="4">Sugar transferase</fullName>
    </submittedName>
</protein>
<reference evidence="4" key="1">
    <citation type="submission" date="2021-09" db="EMBL/GenBank/DDBJ databases">
        <title>Genome of Aequorivita sp. strain F64183.</title>
        <authorList>
            <person name="Wang Y."/>
        </authorList>
    </citation>
    <scope>NUCLEOTIDE SEQUENCE</scope>
    <source>
        <strain evidence="4">F64183</strain>
    </source>
</reference>
<dbReference type="AlphaFoldDB" id="A0A9X1U6K3"/>
<dbReference type="Pfam" id="PF02397">
    <property type="entry name" value="Bac_transf"/>
    <property type="match status" value="1"/>
</dbReference>
<sequence length="189" mass="21889">MKTKRLLDLVFSIIGLLIFGLLILLLIIIASIDTKSQGIFLQKRIGQFGKTFTIFKIRTFSKNGDISTFGDFLRKYKLDELPQLINILLGQMSFVGPRPDIPGYYDKLEGEARKILTLKPGLFSWAALKYYSEESVLKSQDNPQYYNDNIIFPDKVSMNLEYYYQRSMKEDLKILRASIKRIISSLFSF</sequence>
<dbReference type="PANTHER" id="PTHR30576">
    <property type="entry name" value="COLANIC BIOSYNTHESIS UDP-GLUCOSE LIPID CARRIER TRANSFERASE"/>
    <property type="match status" value="1"/>
</dbReference>
<dbReference type="Proteomes" id="UP001139462">
    <property type="component" value="Unassembled WGS sequence"/>
</dbReference>
<evidence type="ECO:0000259" key="3">
    <source>
        <dbReference type="Pfam" id="PF02397"/>
    </source>
</evidence>
<keyword evidence="2" id="KW-1133">Transmembrane helix</keyword>
<keyword evidence="5" id="KW-1185">Reference proteome</keyword>
<keyword evidence="2" id="KW-0812">Transmembrane</keyword>
<comment type="caution">
    <text evidence="4">The sequence shown here is derived from an EMBL/GenBank/DDBJ whole genome shotgun (WGS) entry which is preliminary data.</text>
</comment>
<dbReference type="InterPro" id="IPR003362">
    <property type="entry name" value="Bact_transf"/>
</dbReference>
<keyword evidence="4" id="KW-0808">Transferase</keyword>
<feature type="domain" description="Bacterial sugar transferase" evidence="3">
    <location>
        <begin position="4"/>
        <end position="183"/>
    </location>
</feature>
<evidence type="ECO:0000313" key="4">
    <source>
        <dbReference type="EMBL" id="MCG2431683.1"/>
    </source>
</evidence>
<proteinExistence type="inferred from homology"/>
<evidence type="ECO:0000313" key="5">
    <source>
        <dbReference type="Proteomes" id="UP001139462"/>
    </source>
</evidence>
<dbReference type="EMBL" id="JAIRBB010000010">
    <property type="protein sequence ID" value="MCG2431683.1"/>
    <property type="molecule type" value="Genomic_DNA"/>
</dbReference>
<dbReference type="RefSeq" id="WP_237608769.1">
    <property type="nucleotide sequence ID" value="NZ_JAIRBB010000010.1"/>
</dbReference>
<name>A0A9X1U6K3_9FLAO</name>
<gene>
    <name evidence="4" type="ORF">K8344_11180</name>
</gene>
<accession>A0A9X1U6K3</accession>
<comment type="similarity">
    <text evidence="1">Belongs to the bacterial sugar transferase family.</text>
</comment>
<dbReference type="GO" id="GO:0016780">
    <property type="term" value="F:phosphotransferase activity, for other substituted phosphate groups"/>
    <property type="evidence" value="ECO:0007669"/>
    <property type="project" value="TreeGrafter"/>
</dbReference>
<evidence type="ECO:0000256" key="2">
    <source>
        <dbReference type="SAM" id="Phobius"/>
    </source>
</evidence>
<keyword evidence="2" id="KW-0472">Membrane</keyword>
<organism evidence="4 5">
    <name type="scientific">Aequorivita xiaoshiensis</name>
    <dbReference type="NCBI Taxonomy" id="2874476"/>
    <lineage>
        <taxon>Bacteria</taxon>
        <taxon>Pseudomonadati</taxon>
        <taxon>Bacteroidota</taxon>
        <taxon>Flavobacteriia</taxon>
        <taxon>Flavobacteriales</taxon>
        <taxon>Flavobacteriaceae</taxon>
        <taxon>Aequorivita</taxon>
    </lineage>
</organism>
<feature type="transmembrane region" description="Helical" evidence="2">
    <location>
        <begin position="7"/>
        <end position="32"/>
    </location>
</feature>
<dbReference type="PANTHER" id="PTHR30576:SF20">
    <property type="entry name" value="QUINOVOSAMINEPHOSPHOTRANSFERAE-RELATED"/>
    <property type="match status" value="1"/>
</dbReference>